<dbReference type="InterPro" id="IPR050706">
    <property type="entry name" value="Cyclic-di-GMP_PDE-like"/>
</dbReference>
<proteinExistence type="predicted"/>
<dbReference type="InterPro" id="IPR003018">
    <property type="entry name" value="GAF"/>
</dbReference>
<evidence type="ECO:0000256" key="1">
    <source>
        <dbReference type="SAM" id="MobiDB-lite"/>
    </source>
</evidence>
<dbReference type="PROSITE" id="PS50887">
    <property type="entry name" value="GGDEF"/>
    <property type="match status" value="1"/>
</dbReference>
<feature type="region of interest" description="Disordered" evidence="1">
    <location>
        <begin position="18"/>
        <end position="38"/>
    </location>
</feature>
<dbReference type="PANTHER" id="PTHR33121">
    <property type="entry name" value="CYCLIC DI-GMP PHOSPHODIESTERASE PDEF"/>
    <property type="match status" value="1"/>
</dbReference>
<dbReference type="InterPro" id="IPR029016">
    <property type="entry name" value="GAF-like_dom_sf"/>
</dbReference>
<sequence length="624" mass="70019">MPRLVTCVLSFKQAYSMDDESNRCPPLQNDDNGLTPQYSPDAAPEAHFDRFIHLVSQVFNVPIAFISLFDENSQRLKSSVGMEGREISREFSFCIHALEHGYMEVSDTLESDLFKRHRAVISYPYIRFYAGVVLRDPNRKAIGTLCLSDIQPRALNEVERSWLLAFGNIVEEQINIKTQILEMRHQASRINQRDARTGLPDETLLGETLDNLVQLAETESYHLVVLHLRINNLDEISRLHGRKYRNAILKCLADRLIAPDIGILTAGNIDIDRFGAVVSIYSLRDLFGVIKPIINKLNAPIDLDGHTVRPKIDVGVSVSPSDGINPDDLLERARTALKAPKTYENIHVFTHRTEESALRRHEVEQRLEAALSGNKLQQHYQPLVSADGSGVVGFEALARWQDNKLGAISPGEFVPIAEKNARLSRLLTDWSLELVCQKAFHWPLKLSDPSLKIGVNIPANQFYQPNFVEQVLRTLGEHNLAPQRLTLELTEESLLTDIDRAISTMDKLRNSGISLALDDFGTGYSSLNYLKRLPVDVLKIDKSFIDDLPHDEKAINLVSGIIRIAHGLGLTVVAEGVEYQTQQTLLEKLGCDVLQGYLFSRPVDADKALNFLEAWSQGSHPAAM</sequence>
<evidence type="ECO:0000313" key="4">
    <source>
        <dbReference type="EMBL" id="MCZ0926362.1"/>
    </source>
</evidence>
<evidence type="ECO:0000313" key="5">
    <source>
        <dbReference type="Proteomes" id="UP001321125"/>
    </source>
</evidence>
<dbReference type="InterPro" id="IPR035919">
    <property type="entry name" value="EAL_sf"/>
</dbReference>
<name>A0ABT4ITP1_9GAMM</name>
<comment type="caution">
    <text evidence="4">The sequence shown here is derived from an EMBL/GenBank/DDBJ whole genome shotgun (WGS) entry which is preliminary data.</text>
</comment>
<dbReference type="InterPro" id="IPR043128">
    <property type="entry name" value="Rev_trsase/Diguanyl_cyclase"/>
</dbReference>
<dbReference type="EMBL" id="JAKNQU010000002">
    <property type="protein sequence ID" value="MCZ0926362.1"/>
    <property type="molecule type" value="Genomic_DNA"/>
</dbReference>
<feature type="compositionally biased region" description="Polar residues" evidence="1">
    <location>
        <begin position="29"/>
        <end position="38"/>
    </location>
</feature>
<dbReference type="RefSeq" id="WP_254902891.1">
    <property type="nucleotide sequence ID" value="NZ_JAKNQT010000001.1"/>
</dbReference>
<keyword evidence="5" id="KW-1185">Reference proteome</keyword>
<dbReference type="SUPFAM" id="SSF141868">
    <property type="entry name" value="EAL domain-like"/>
    <property type="match status" value="1"/>
</dbReference>
<dbReference type="SMART" id="SM00267">
    <property type="entry name" value="GGDEF"/>
    <property type="match status" value="1"/>
</dbReference>
<evidence type="ECO:0000259" key="2">
    <source>
        <dbReference type="PROSITE" id="PS50883"/>
    </source>
</evidence>
<reference evidence="4 5" key="1">
    <citation type="submission" date="2022-02" db="EMBL/GenBank/DDBJ databases">
        <title>Study of halophilic communities from a Mexican lake.</title>
        <authorList>
            <person name="Hernandez-Soto L.M."/>
            <person name="Martinez-Abarca F."/>
            <person name="Ramirez-Saad H.C."/>
            <person name="Aguirre-Garrido J.F."/>
        </authorList>
    </citation>
    <scope>NUCLEOTIDE SEQUENCE [LARGE SCALE GENOMIC DNA]</scope>
    <source>
        <strain evidence="4 5">Hjan13</strain>
    </source>
</reference>
<organism evidence="4 5">
    <name type="scientific">Vreelandella janggokensis</name>
    <dbReference type="NCBI Taxonomy" id="370767"/>
    <lineage>
        <taxon>Bacteria</taxon>
        <taxon>Pseudomonadati</taxon>
        <taxon>Pseudomonadota</taxon>
        <taxon>Gammaproteobacteria</taxon>
        <taxon>Oceanospirillales</taxon>
        <taxon>Halomonadaceae</taxon>
        <taxon>Vreelandella</taxon>
    </lineage>
</organism>
<feature type="domain" description="EAL" evidence="2">
    <location>
        <begin position="360"/>
        <end position="616"/>
    </location>
</feature>
<dbReference type="CDD" id="cd01948">
    <property type="entry name" value="EAL"/>
    <property type="match status" value="1"/>
</dbReference>
<dbReference type="PROSITE" id="PS50883">
    <property type="entry name" value="EAL"/>
    <property type="match status" value="1"/>
</dbReference>
<feature type="domain" description="GGDEF" evidence="3">
    <location>
        <begin position="221"/>
        <end position="352"/>
    </location>
</feature>
<dbReference type="Gene3D" id="3.30.450.40">
    <property type="match status" value="1"/>
</dbReference>
<dbReference type="InterPro" id="IPR000160">
    <property type="entry name" value="GGDEF_dom"/>
</dbReference>
<accession>A0ABT4ITP1</accession>
<dbReference type="Pfam" id="PF00990">
    <property type="entry name" value="GGDEF"/>
    <property type="match status" value="1"/>
</dbReference>
<evidence type="ECO:0000259" key="3">
    <source>
        <dbReference type="PROSITE" id="PS50887"/>
    </source>
</evidence>
<dbReference type="Pfam" id="PF00563">
    <property type="entry name" value="EAL"/>
    <property type="match status" value="1"/>
</dbReference>
<dbReference type="InterPro" id="IPR001633">
    <property type="entry name" value="EAL_dom"/>
</dbReference>
<gene>
    <name evidence="4" type="ORF">L0635_04610</name>
</gene>
<dbReference type="InterPro" id="IPR029787">
    <property type="entry name" value="Nucleotide_cyclase"/>
</dbReference>
<dbReference type="SMART" id="SM00052">
    <property type="entry name" value="EAL"/>
    <property type="match status" value="1"/>
</dbReference>
<dbReference type="Gene3D" id="3.30.70.270">
    <property type="match status" value="1"/>
</dbReference>
<dbReference type="SUPFAM" id="SSF55781">
    <property type="entry name" value="GAF domain-like"/>
    <property type="match status" value="1"/>
</dbReference>
<dbReference type="PANTHER" id="PTHR33121:SF70">
    <property type="entry name" value="SIGNALING PROTEIN YKOW"/>
    <property type="match status" value="1"/>
</dbReference>
<dbReference type="SMART" id="SM00065">
    <property type="entry name" value="GAF"/>
    <property type="match status" value="1"/>
</dbReference>
<dbReference type="Proteomes" id="UP001321125">
    <property type="component" value="Unassembled WGS sequence"/>
</dbReference>
<dbReference type="SUPFAM" id="SSF55073">
    <property type="entry name" value="Nucleotide cyclase"/>
    <property type="match status" value="1"/>
</dbReference>
<protein>
    <submittedName>
        <fullName evidence="4">Sensor domain-containing phosphodiesterase</fullName>
    </submittedName>
</protein>
<dbReference type="Gene3D" id="3.20.20.450">
    <property type="entry name" value="EAL domain"/>
    <property type="match status" value="1"/>
</dbReference>